<keyword evidence="5 10" id="KW-0378">Hydrolase</keyword>
<keyword evidence="11" id="KW-1185">Reference proteome</keyword>
<keyword evidence="3" id="KW-0645">Protease</keyword>
<dbReference type="Pfam" id="PF00450">
    <property type="entry name" value="Peptidase_S10"/>
    <property type="match status" value="1"/>
</dbReference>
<keyword evidence="8" id="KW-0472">Membrane</keyword>
<keyword evidence="8" id="KW-1133">Transmembrane helix</keyword>
<dbReference type="GO" id="GO:0000324">
    <property type="term" value="C:fungal-type vacuole"/>
    <property type="evidence" value="ECO:0007669"/>
    <property type="project" value="TreeGrafter"/>
</dbReference>
<keyword evidence="2" id="KW-0121">Carboxypeptidase</keyword>
<name>A0A6A6HNF1_VIRVR</name>
<evidence type="ECO:0000256" key="6">
    <source>
        <dbReference type="ARBA" id="ARBA00023180"/>
    </source>
</evidence>
<organism evidence="10 11">
    <name type="scientific">Viridothelium virens</name>
    <name type="common">Speckled blister lichen</name>
    <name type="synonym">Trypethelium virens</name>
    <dbReference type="NCBI Taxonomy" id="1048519"/>
    <lineage>
        <taxon>Eukaryota</taxon>
        <taxon>Fungi</taxon>
        <taxon>Dikarya</taxon>
        <taxon>Ascomycota</taxon>
        <taxon>Pezizomycotina</taxon>
        <taxon>Dothideomycetes</taxon>
        <taxon>Dothideomycetes incertae sedis</taxon>
        <taxon>Trypetheliales</taxon>
        <taxon>Trypetheliaceae</taxon>
        <taxon>Viridothelium</taxon>
    </lineage>
</organism>
<dbReference type="AlphaFoldDB" id="A0A6A6HNF1"/>
<feature type="compositionally biased region" description="Low complexity" evidence="7">
    <location>
        <begin position="631"/>
        <end position="693"/>
    </location>
</feature>
<dbReference type="InterPro" id="IPR029058">
    <property type="entry name" value="AB_hydrolase_fold"/>
</dbReference>
<proteinExistence type="inferred from homology"/>
<comment type="similarity">
    <text evidence="1">Belongs to the peptidase S10 family.</text>
</comment>
<evidence type="ECO:0000313" key="11">
    <source>
        <dbReference type="Proteomes" id="UP000800092"/>
    </source>
</evidence>
<evidence type="ECO:0000256" key="1">
    <source>
        <dbReference type="ARBA" id="ARBA00009431"/>
    </source>
</evidence>
<feature type="region of interest" description="Disordered" evidence="7">
    <location>
        <begin position="626"/>
        <end position="693"/>
    </location>
</feature>
<keyword evidence="8" id="KW-0812">Transmembrane</keyword>
<feature type="chain" id="PRO_5025446248" evidence="9">
    <location>
        <begin position="24"/>
        <end position="720"/>
    </location>
</feature>
<dbReference type="GO" id="GO:0006508">
    <property type="term" value="P:proteolysis"/>
    <property type="evidence" value="ECO:0007669"/>
    <property type="project" value="UniProtKB-KW"/>
</dbReference>
<keyword evidence="4 9" id="KW-0732">Signal</keyword>
<dbReference type="GO" id="GO:0004185">
    <property type="term" value="F:serine-type carboxypeptidase activity"/>
    <property type="evidence" value="ECO:0007669"/>
    <property type="project" value="InterPro"/>
</dbReference>
<dbReference type="InterPro" id="IPR001563">
    <property type="entry name" value="Peptidase_S10"/>
</dbReference>
<dbReference type="PANTHER" id="PTHR11802:SF189">
    <property type="entry name" value="CARBOXYPEPTIDASE"/>
    <property type="match status" value="1"/>
</dbReference>
<gene>
    <name evidence="10" type="ORF">EV356DRAFT_528873</name>
</gene>
<feature type="signal peptide" evidence="9">
    <location>
        <begin position="1"/>
        <end position="23"/>
    </location>
</feature>
<dbReference type="EMBL" id="ML991774">
    <property type="protein sequence ID" value="KAF2238990.1"/>
    <property type="molecule type" value="Genomic_DNA"/>
</dbReference>
<evidence type="ECO:0000256" key="5">
    <source>
        <dbReference type="ARBA" id="ARBA00022801"/>
    </source>
</evidence>
<evidence type="ECO:0000256" key="9">
    <source>
        <dbReference type="SAM" id="SignalP"/>
    </source>
</evidence>
<evidence type="ECO:0000256" key="8">
    <source>
        <dbReference type="SAM" id="Phobius"/>
    </source>
</evidence>
<accession>A0A6A6HNF1</accession>
<feature type="transmembrane region" description="Helical" evidence="8">
    <location>
        <begin position="698"/>
        <end position="719"/>
    </location>
</feature>
<evidence type="ECO:0000256" key="7">
    <source>
        <dbReference type="SAM" id="MobiDB-lite"/>
    </source>
</evidence>
<protein>
    <submittedName>
        <fullName evidence="10">Alpha/beta-hydrolase</fullName>
    </submittedName>
</protein>
<dbReference type="Gene3D" id="3.40.50.1820">
    <property type="entry name" value="alpha/beta hydrolase"/>
    <property type="match status" value="1"/>
</dbReference>
<dbReference type="PANTHER" id="PTHR11802">
    <property type="entry name" value="SERINE PROTEASE FAMILY S10 SERINE CARBOXYPEPTIDASE"/>
    <property type="match status" value="1"/>
</dbReference>
<dbReference type="PRINTS" id="PR00724">
    <property type="entry name" value="CRBOXYPTASEC"/>
</dbReference>
<reference evidence="10" key="1">
    <citation type="journal article" date="2020" name="Stud. Mycol.">
        <title>101 Dothideomycetes genomes: a test case for predicting lifestyles and emergence of pathogens.</title>
        <authorList>
            <person name="Haridas S."/>
            <person name="Albert R."/>
            <person name="Binder M."/>
            <person name="Bloem J."/>
            <person name="Labutti K."/>
            <person name="Salamov A."/>
            <person name="Andreopoulos B."/>
            <person name="Baker S."/>
            <person name="Barry K."/>
            <person name="Bills G."/>
            <person name="Bluhm B."/>
            <person name="Cannon C."/>
            <person name="Castanera R."/>
            <person name="Culley D."/>
            <person name="Daum C."/>
            <person name="Ezra D."/>
            <person name="Gonzalez J."/>
            <person name="Henrissat B."/>
            <person name="Kuo A."/>
            <person name="Liang C."/>
            <person name="Lipzen A."/>
            <person name="Lutzoni F."/>
            <person name="Magnuson J."/>
            <person name="Mondo S."/>
            <person name="Nolan M."/>
            <person name="Ohm R."/>
            <person name="Pangilinan J."/>
            <person name="Park H.-J."/>
            <person name="Ramirez L."/>
            <person name="Alfaro M."/>
            <person name="Sun H."/>
            <person name="Tritt A."/>
            <person name="Yoshinaga Y."/>
            <person name="Zwiers L.-H."/>
            <person name="Turgeon B."/>
            <person name="Goodwin S."/>
            <person name="Spatafora J."/>
            <person name="Crous P."/>
            <person name="Grigoriev I."/>
        </authorList>
    </citation>
    <scope>NUCLEOTIDE SEQUENCE</scope>
    <source>
        <strain evidence="10">Tuck. ex Michener</strain>
    </source>
</reference>
<keyword evidence="6" id="KW-0325">Glycoprotein</keyword>
<evidence type="ECO:0000256" key="4">
    <source>
        <dbReference type="ARBA" id="ARBA00022729"/>
    </source>
</evidence>
<sequence length="720" mass="77752">MTSSALRSLTAAISLIILHLASAQFPPNPENVTILNSRFNDGVHISYKEPGICETTPGVRSYSGTVHLPAGTLGDLNEEQPYPINTAFWFFESRKDPQNAPLSIWMNGGPGSSSMLGLLVENGPCRVNVDSNSTYLNEWSWNNEVNMLYLDQPTQVGFSYDTLVNVTLNTLSGDITVLNASDPIPEQNNTLYVGTFPSQMVNNTARGTANGARALWHFAQIWFQEFPAYHPNDSRISIATESYGGRYGPEYTAFFEQQNQKIRNATFTEDGEMYIIHLDTLLIINGCIDRQVQWPSYPHIAYNNTYGIQAVNETLYNSMVDAYVRPGGCREQVDTCRNQSIQYDPTNQGINASVNSVCQQAETFCTNNVRDVYTNLSGRNYYDFATLDPDPFPLPFYEGYLNQPHVQAALGFPLNWTQSSGPVADAFRAIGDYPRPGWLEDLSYLLENNIKVTLMYGDRDFACNWLGGEAVSLAVDYANSSEFRAAGYQGIKTNDSYTGGQVRQYGNLSFSRVYEAGHEVPAYQPETAYRVFTRALFNRDISTGEIDTVANATYGTVGPSDTFFIKNEDPPDPPALCYVLDPTSTCTDEQIDSILNGTALIHDWILIDGNTSSLFPGYGNGTGGYGGSSSGGNSSSGTTTGGNNTSSNSTSSGVPSSSTSSGSGSGSGTSSSSASGSSSAPSPSSTSVTPSTGGAPSAFSKVSILSSAILAAFIVVVFVI</sequence>
<evidence type="ECO:0000256" key="2">
    <source>
        <dbReference type="ARBA" id="ARBA00022645"/>
    </source>
</evidence>
<dbReference type="Proteomes" id="UP000800092">
    <property type="component" value="Unassembled WGS sequence"/>
</dbReference>
<evidence type="ECO:0000313" key="10">
    <source>
        <dbReference type="EMBL" id="KAF2238990.1"/>
    </source>
</evidence>
<dbReference type="SUPFAM" id="SSF53474">
    <property type="entry name" value="alpha/beta-Hydrolases"/>
    <property type="match status" value="1"/>
</dbReference>
<evidence type="ECO:0000256" key="3">
    <source>
        <dbReference type="ARBA" id="ARBA00022670"/>
    </source>
</evidence>
<dbReference type="OrthoDB" id="443318at2759"/>